<dbReference type="Proteomes" id="UP000236232">
    <property type="component" value="Unassembled WGS sequence"/>
</dbReference>
<keyword evidence="1" id="KW-0472">Membrane</keyword>
<organism evidence="2 3">
    <name type="scientific">Pseudomonas gingeri NCPPB 3146 = LMG 5327</name>
    <dbReference type="NCBI Taxonomy" id="707248"/>
    <lineage>
        <taxon>Bacteria</taxon>
        <taxon>Pseudomonadati</taxon>
        <taxon>Pseudomonadota</taxon>
        <taxon>Gammaproteobacteria</taxon>
        <taxon>Pseudomonadales</taxon>
        <taxon>Pseudomonadaceae</taxon>
        <taxon>Pseudomonas</taxon>
    </lineage>
</organism>
<name>A0ABX4YC27_9PSED</name>
<proteinExistence type="predicted"/>
<keyword evidence="1" id="KW-1133">Transmembrane helix</keyword>
<protein>
    <submittedName>
        <fullName evidence="2">Uncharacterized protein</fullName>
    </submittedName>
</protein>
<keyword evidence="1" id="KW-0812">Transmembrane</keyword>
<dbReference type="InterPro" id="IPR045964">
    <property type="entry name" value="DUF6384"/>
</dbReference>
<feature type="transmembrane region" description="Helical" evidence="1">
    <location>
        <begin position="83"/>
        <end position="101"/>
    </location>
</feature>
<reference evidence="2 3" key="1">
    <citation type="submission" date="2018-01" db="EMBL/GenBank/DDBJ databases">
        <title>Draft Genome Sequence of Pseudomonas gingeri NCPPB 3146 (LMG 5327), a White Line Reaction Producer.</title>
        <authorList>
            <person name="Rokni-Zadeh H."/>
            <person name="Bahrami T."/>
            <person name="Zarvandi S."/>
            <person name="Changi-Ashtiani M."/>
            <person name="De Mot R."/>
        </authorList>
    </citation>
    <scope>NUCLEOTIDE SEQUENCE [LARGE SCALE GENOMIC DNA]</scope>
    <source>
        <strain evidence="3">NCPPB 3146 \ LMG 5327</strain>
    </source>
</reference>
<evidence type="ECO:0000256" key="1">
    <source>
        <dbReference type="SAM" id="Phobius"/>
    </source>
</evidence>
<comment type="caution">
    <text evidence="2">The sequence shown here is derived from an EMBL/GenBank/DDBJ whole genome shotgun (WGS) entry which is preliminary data.</text>
</comment>
<sequence>MALVDELRYSQAEIQKHLDLPGHRRQVAERIREFYRSKGVEVDDALVEEGVRNFFASRLIYQAPTIGPVSRRLARVYIGRDRWLRPTIFVLAAFMVVLVIGNPVSNFFGRISREGSQMGLDKAREQVVSHAGQVEQLDKRVATLKADPLLANAPAAQRLLEQARLALDKSRSLKLPALPEHFSNETRDAEYKLKNTVTELLDKDNADLQALTGKLDTLTAQAIATRPLLKQLQDARDSVRGMGLNSADSEQFQPLFARAEQAIRVLDAPAAEQALADAGQLRDVAATPLTLEVVSRAGEKSLVERNYDPNGSKTWYLLTEATDAAGNVVAVPITSVESGERRYAAVFGVRVNQATYQAVRKDKEQDGHVDDRLVGRKAANSLSFKFLKGPVKGKADYILEWQ</sequence>
<evidence type="ECO:0000313" key="3">
    <source>
        <dbReference type="Proteomes" id="UP000236232"/>
    </source>
</evidence>
<dbReference type="Pfam" id="PF19911">
    <property type="entry name" value="DUF6384"/>
    <property type="match status" value="2"/>
</dbReference>
<accession>A0ABX4YC27</accession>
<evidence type="ECO:0000313" key="2">
    <source>
        <dbReference type="EMBL" id="PNQ94601.1"/>
    </source>
</evidence>
<dbReference type="EMBL" id="POWE01000005">
    <property type="protein sequence ID" value="PNQ94601.1"/>
    <property type="molecule type" value="Genomic_DNA"/>
</dbReference>
<keyword evidence="3" id="KW-1185">Reference proteome</keyword>
<gene>
    <name evidence="2" type="ORF">CCU68_00360</name>
</gene>